<proteinExistence type="inferred from homology"/>
<sequence>MAVARRRQPPHRRRPQRPPDRRGARRPRHPGGQAVSAPAVLKFGGSSFRTLAAYGDLARALSDRIEREGTRLVVVVSGQPGETEQFRERLNQVNPHPEDETVAGLLTLADTIGAQLLSTALNRVGRTATVLAGHQLGLVTNSNFMWARLEHTDPEPLRTALRDHEVVVVPGGQAADAQGRPTWLGKNSSDLSAVAVAAAVGADRCEIHSDVDGIYSTDPHLVSGTRLLKEVSYNIAALMSLYGAKVLHRRAVRLAQKHRVEIVCRLNRAPFTIGSVIGTGGTEASAVVLNQRSVALSYDSDAEADQAFNAFHNANIDTIRLTTGPRVAVIGGFVDLEEFQRRNGLTPGTYAGVPVTALRGSKVATHLAPGEDAALHLAQWLHDRLQDPDAPLPEPESDSIPVLEGV</sequence>
<keyword evidence="5 10" id="KW-0418">Kinase</keyword>
<evidence type="ECO:0000256" key="7">
    <source>
        <dbReference type="ARBA" id="ARBA00047872"/>
    </source>
</evidence>
<keyword evidence="3" id="KW-0808">Transferase</keyword>
<reference evidence="10 11" key="1">
    <citation type="journal article" date="2013" name="Genome Announc.">
        <title>Genome Sequence of Streptomyces violaceusniger Strain SPC6, a Halotolerant Streptomycete That Exhibits Rapid Growth and Development.</title>
        <authorList>
            <person name="Chen X."/>
            <person name="Zhang B."/>
            <person name="Zhang W."/>
            <person name="Wu X."/>
            <person name="Zhang M."/>
            <person name="Chen T."/>
            <person name="Liu G."/>
            <person name="Dyson P."/>
        </authorList>
    </citation>
    <scope>NUCLEOTIDE SEQUENCE [LARGE SCALE GENOMIC DNA]</scope>
    <source>
        <strain evidence="10 11">SPC6</strain>
    </source>
</reference>
<dbReference type="AlphaFoldDB" id="A0A1D3E0J3"/>
<dbReference type="EMBL" id="ASHX02000001">
    <property type="protein sequence ID" value="OEJ98096.1"/>
    <property type="molecule type" value="Genomic_DNA"/>
</dbReference>
<comment type="caution">
    <text evidence="10">The sequence shown here is derived from an EMBL/GenBank/DDBJ whole genome shotgun (WGS) entry which is preliminary data.</text>
</comment>
<dbReference type="GO" id="GO:0004072">
    <property type="term" value="F:aspartate kinase activity"/>
    <property type="evidence" value="ECO:0007669"/>
    <property type="project" value="UniProtKB-EC"/>
</dbReference>
<name>A0A1D3E0J3_9ACTN</name>
<feature type="domain" description="Aspartate/glutamate/uridylate kinase" evidence="9">
    <location>
        <begin position="40"/>
        <end position="263"/>
    </location>
</feature>
<evidence type="ECO:0000259" key="9">
    <source>
        <dbReference type="Pfam" id="PF00696"/>
    </source>
</evidence>
<evidence type="ECO:0000256" key="1">
    <source>
        <dbReference type="ARBA" id="ARBA00010122"/>
    </source>
</evidence>
<comment type="similarity">
    <text evidence="1">Belongs to the aspartokinase family.</text>
</comment>
<keyword evidence="11" id="KW-1185">Reference proteome</keyword>
<dbReference type="PANTHER" id="PTHR21499">
    <property type="entry name" value="ASPARTATE KINASE"/>
    <property type="match status" value="1"/>
</dbReference>
<dbReference type="Gene3D" id="3.40.1160.10">
    <property type="entry name" value="Acetylglutamate kinase-like"/>
    <property type="match status" value="1"/>
</dbReference>
<dbReference type="GO" id="GO:0005829">
    <property type="term" value="C:cytosol"/>
    <property type="evidence" value="ECO:0007669"/>
    <property type="project" value="TreeGrafter"/>
</dbReference>
<dbReference type="EC" id="2.7.2.4" evidence="2"/>
<evidence type="ECO:0000313" key="11">
    <source>
        <dbReference type="Proteomes" id="UP000095329"/>
    </source>
</evidence>
<dbReference type="GO" id="GO:0009089">
    <property type="term" value="P:lysine biosynthetic process via diaminopimelate"/>
    <property type="evidence" value="ECO:0007669"/>
    <property type="project" value="TreeGrafter"/>
</dbReference>
<dbReference type="eggNOG" id="COG0527">
    <property type="taxonomic scope" value="Bacteria"/>
</dbReference>
<dbReference type="SUPFAM" id="SSF53633">
    <property type="entry name" value="Carbamate kinase-like"/>
    <property type="match status" value="1"/>
</dbReference>
<comment type="catalytic activity">
    <reaction evidence="7">
        <text>L-aspartate + ATP = 4-phospho-L-aspartate + ADP</text>
        <dbReference type="Rhea" id="RHEA:23776"/>
        <dbReference type="ChEBI" id="CHEBI:29991"/>
        <dbReference type="ChEBI" id="CHEBI:30616"/>
        <dbReference type="ChEBI" id="CHEBI:57535"/>
        <dbReference type="ChEBI" id="CHEBI:456216"/>
        <dbReference type="EC" id="2.7.2.4"/>
    </reaction>
</comment>
<keyword evidence="4" id="KW-0547">Nucleotide-binding</keyword>
<feature type="compositionally biased region" description="Basic residues" evidence="8">
    <location>
        <begin position="1"/>
        <end position="16"/>
    </location>
</feature>
<dbReference type="Proteomes" id="UP000095329">
    <property type="component" value="Unassembled WGS sequence"/>
</dbReference>
<organism evidence="10 11">
    <name type="scientific">Streptomyces thermolilacinus SPC6</name>
    <dbReference type="NCBI Taxonomy" id="1306406"/>
    <lineage>
        <taxon>Bacteria</taxon>
        <taxon>Bacillati</taxon>
        <taxon>Actinomycetota</taxon>
        <taxon>Actinomycetes</taxon>
        <taxon>Kitasatosporales</taxon>
        <taxon>Streptomycetaceae</taxon>
        <taxon>Streptomyces</taxon>
    </lineage>
</organism>
<evidence type="ECO:0000256" key="8">
    <source>
        <dbReference type="SAM" id="MobiDB-lite"/>
    </source>
</evidence>
<dbReference type="PANTHER" id="PTHR21499:SF3">
    <property type="entry name" value="ASPARTOKINASE"/>
    <property type="match status" value="1"/>
</dbReference>
<dbReference type="STRING" id="1306406.J116_015685"/>
<dbReference type="Pfam" id="PF00696">
    <property type="entry name" value="AA_kinase"/>
    <property type="match status" value="1"/>
</dbReference>
<dbReference type="GO" id="GO:0009090">
    <property type="term" value="P:homoserine biosynthetic process"/>
    <property type="evidence" value="ECO:0007669"/>
    <property type="project" value="TreeGrafter"/>
</dbReference>
<evidence type="ECO:0000313" key="10">
    <source>
        <dbReference type="EMBL" id="OEJ98096.1"/>
    </source>
</evidence>
<dbReference type="GO" id="GO:0005524">
    <property type="term" value="F:ATP binding"/>
    <property type="evidence" value="ECO:0007669"/>
    <property type="project" value="UniProtKB-KW"/>
</dbReference>
<feature type="region of interest" description="Disordered" evidence="8">
    <location>
        <begin position="386"/>
        <end position="406"/>
    </location>
</feature>
<evidence type="ECO:0000256" key="5">
    <source>
        <dbReference type="ARBA" id="ARBA00022777"/>
    </source>
</evidence>
<dbReference type="InterPro" id="IPR001048">
    <property type="entry name" value="Asp/Glu/Uridylate_kinase"/>
</dbReference>
<protein>
    <recommendedName>
        <fullName evidence="2">aspartate kinase</fullName>
        <ecNumber evidence="2">2.7.2.4</ecNumber>
    </recommendedName>
</protein>
<accession>A0A1D3E0J3</accession>
<evidence type="ECO:0000256" key="2">
    <source>
        <dbReference type="ARBA" id="ARBA00013059"/>
    </source>
</evidence>
<evidence type="ECO:0000256" key="3">
    <source>
        <dbReference type="ARBA" id="ARBA00022679"/>
    </source>
</evidence>
<feature type="region of interest" description="Disordered" evidence="8">
    <location>
        <begin position="1"/>
        <end position="38"/>
    </location>
</feature>
<dbReference type="OrthoDB" id="9799110at2"/>
<dbReference type="InterPro" id="IPR036393">
    <property type="entry name" value="AceGlu_kinase-like_sf"/>
</dbReference>
<gene>
    <name evidence="10" type="ORF">J116_015685</name>
</gene>
<evidence type="ECO:0000256" key="6">
    <source>
        <dbReference type="ARBA" id="ARBA00022840"/>
    </source>
</evidence>
<evidence type="ECO:0000256" key="4">
    <source>
        <dbReference type="ARBA" id="ARBA00022741"/>
    </source>
</evidence>
<keyword evidence="6" id="KW-0067">ATP-binding</keyword>